<evidence type="ECO:0000313" key="2">
    <source>
        <dbReference type="Proteomes" id="UP000250078"/>
    </source>
</evidence>
<dbReference type="Proteomes" id="UP000250078">
    <property type="component" value="Unassembled WGS sequence"/>
</dbReference>
<organism evidence="1 2">
    <name type="scientific">Cenococcum geophilum 1.58</name>
    <dbReference type="NCBI Taxonomy" id="794803"/>
    <lineage>
        <taxon>Eukaryota</taxon>
        <taxon>Fungi</taxon>
        <taxon>Dikarya</taxon>
        <taxon>Ascomycota</taxon>
        <taxon>Pezizomycotina</taxon>
        <taxon>Dothideomycetes</taxon>
        <taxon>Pleosporomycetidae</taxon>
        <taxon>Gloniales</taxon>
        <taxon>Gloniaceae</taxon>
        <taxon>Cenococcum</taxon>
    </lineage>
</organism>
<dbReference type="EMBL" id="KV748285">
    <property type="protein sequence ID" value="OCK86766.1"/>
    <property type="molecule type" value="Genomic_DNA"/>
</dbReference>
<keyword evidence="2" id="KW-1185">Reference proteome</keyword>
<protein>
    <submittedName>
        <fullName evidence="1">Uncharacterized protein</fullName>
    </submittedName>
</protein>
<reference evidence="1 2" key="1">
    <citation type="journal article" date="2016" name="Nat. Commun.">
        <title>Ectomycorrhizal ecology is imprinted in the genome of the dominant symbiotic fungus Cenococcum geophilum.</title>
        <authorList>
            <consortium name="DOE Joint Genome Institute"/>
            <person name="Peter M."/>
            <person name="Kohler A."/>
            <person name="Ohm R.A."/>
            <person name="Kuo A."/>
            <person name="Krutzmann J."/>
            <person name="Morin E."/>
            <person name="Arend M."/>
            <person name="Barry K.W."/>
            <person name="Binder M."/>
            <person name="Choi C."/>
            <person name="Clum A."/>
            <person name="Copeland A."/>
            <person name="Grisel N."/>
            <person name="Haridas S."/>
            <person name="Kipfer T."/>
            <person name="LaButti K."/>
            <person name="Lindquist E."/>
            <person name="Lipzen A."/>
            <person name="Maire R."/>
            <person name="Meier B."/>
            <person name="Mihaltcheva S."/>
            <person name="Molinier V."/>
            <person name="Murat C."/>
            <person name="Poggeler S."/>
            <person name="Quandt C.A."/>
            <person name="Sperisen C."/>
            <person name="Tritt A."/>
            <person name="Tisserant E."/>
            <person name="Crous P.W."/>
            <person name="Henrissat B."/>
            <person name="Nehls U."/>
            <person name="Egli S."/>
            <person name="Spatafora J.W."/>
            <person name="Grigoriev I.V."/>
            <person name="Martin F.M."/>
        </authorList>
    </citation>
    <scope>NUCLEOTIDE SEQUENCE [LARGE SCALE GENOMIC DNA]</scope>
    <source>
        <strain evidence="1 2">1.58</strain>
    </source>
</reference>
<name>A0ACC8EKP8_9PEZI</name>
<proteinExistence type="predicted"/>
<gene>
    <name evidence="1" type="ORF">K441DRAFT_649608</name>
</gene>
<sequence>MSGSLVPTGGGNFQQSGQLDWVSLSKSTFTFGLDVLVRLSKAELHPATIAVGLIACNQFVINTKAQKRIYDALSSLKSFSSYGKLVWFGFGIKSVIKDLADTEHGMVCVALCACMSISYDSFYAAGVLRELCKIRGTPPDFLPSVHQWKALVDICAGSVSNSKFPILLEGLIRCVLPNAEVLLHEPTSTEALARAVGALADVSNGKLENVTIAGGLDCVWLAAISEWLLSLDVEIRHSPGPVVYKSPRNDDCEFPAVTIIFVSGTEQ</sequence>
<feature type="non-terminal residue" evidence="1">
    <location>
        <position position="267"/>
    </location>
</feature>
<evidence type="ECO:0000313" key="1">
    <source>
        <dbReference type="EMBL" id="OCK86766.1"/>
    </source>
</evidence>
<accession>A0ACC8EKP8</accession>